<protein>
    <submittedName>
        <fullName evidence="1">Uncharacterized protein</fullName>
    </submittedName>
</protein>
<comment type="caution">
    <text evidence="1">The sequence shown here is derived from an EMBL/GenBank/DDBJ whole genome shotgun (WGS) entry which is preliminary data.</text>
</comment>
<sequence length="100" mass="11147">MLQMSSPLLSAHLKLQPDYIFFLAQLTLLLLELKVTMLSHRLLLLHNFSDGQWHPTAKTELTRPGSTPSPYFCPFPLAGREAPGSLYESPAWGGGQEPEL</sequence>
<evidence type="ECO:0000313" key="2">
    <source>
        <dbReference type="Proteomes" id="UP000335636"/>
    </source>
</evidence>
<gene>
    <name evidence="1" type="ORF">MONAX_5E010491</name>
</gene>
<organism evidence="1 2">
    <name type="scientific">Marmota monax</name>
    <name type="common">Woodchuck</name>
    <dbReference type="NCBI Taxonomy" id="9995"/>
    <lineage>
        <taxon>Eukaryota</taxon>
        <taxon>Metazoa</taxon>
        <taxon>Chordata</taxon>
        <taxon>Craniata</taxon>
        <taxon>Vertebrata</taxon>
        <taxon>Euteleostomi</taxon>
        <taxon>Mammalia</taxon>
        <taxon>Eutheria</taxon>
        <taxon>Euarchontoglires</taxon>
        <taxon>Glires</taxon>
        <taxon>Rodentia</taxon>
        <taxon>Sciuromorpha</taxon>
        <taxon>Sciuridae</taxon>
        <taxon>Xerinae</taxon>
        <taxon>Marmotini</taxon>
        <taxon>Marmota</taxon>
    </lineage>
</organism>
<proteinExistence type="predicted"/>
<reference evidence="1" key="1">
    <citation type="submission" date="2019-04" db="EMBL/GenBank/DDBJ databases">
        <authorList>
            <person name="Alioto T."/>
            <person name="Alioto T."/>
        </authorList>
    </citation>
    <scope>NUCLEOTIDE SEQUENCE [LARGE SCALE GENOMIC DNA]</scope>
</reference>
<keyword evidence="2" id="KW-1185">Reference proteome</keyword>
<evidence type="ECO:0000313" key="1">
    <source>
        <dbReference type="EMBL" id="VTJ60202.1"/>
    </source>
</evidence>
<dbReference type="Proteomes" id="UP000335636">
    <property type="component" value="Unassembled WGS sequence"/>
</dbReference>
<accession>A0A5E4AUI7</accession>
<name>A0A5E4AUI7_MARMO</name>
<dbReference type="AlphaFoldDB" id="A0A5E4AUI7"/>
<dbReference type="EMBL" id="CABDUW010000141">
    <property type="protein sequence ID" value="VTJ60202.1"/>
    <property type="molecule type" value="Genomic_DNA"/>
</dbReference>